<dbReference type="InterPro" id="IPR023996">
    <property type="entry name" value="TonB-dep_OMP_SusC/RagA"/>
</dbReference>
<dbReference type="RefSeq" id="WP_105718397.1">
    <property type="nucleotide sequence ID" value="NZ_PVBQ01000019.1"/>
</dbReference>
<dbReference type="SUPFAM" id="SSF49464">
    <property type="entry name" value="Carboxypeptidase regulatory domain-like"/>
    <property type="match status" value="1"/>
</dbReference>
<dbReference type="Pfam" id="PF00593">
    <property type="entry name" value="TonB_dep_Rec_b-barrel"/>
    <property type="match status" value="1"/>
</dbReference>
<dbReference type="EMBL" id="PVBQ01000019">
    <property type="protein sequence ID" value="PRD45596.1"/>
    <property type="molecule type" value="Genomic_DNA"/>
</dbReference>
<comment type="caution">
    <text evidence="13">The sequence shown here is derived from an EMBL/GenBank/DDBJ whole genome shotgun (WGS) entry which is preliminary data.</text>
</comment>
<dbReference type="InterPro" id="IPR008969">
    <property type="entry name" value="CarboxyPept-like_regulatory"/>
</dbReference>
<feature type="chain" id="PRO_5015773677" evidence="10">
    <location>
        <begin position="20"/>
        <end position="1178"/>
    </location>
</feature>
<feature type="domain" description="TonB-dependent receptor plug" evidence="12">
    <location>
        <begin position="210"/>
        <end position="315"/>
    </location>
</feature>
<evidence type="ECO:0000313" key="13">
    <source>
        <dbReference type="EMBL" id="PRD45596.1"/>
    </source>
</evidence>
<dbReference type="Pfam" id="PF07715">
    <property type="entry name" value="Plug"/>
    <property type="match status" value="1"/>
</dbReference>
<evidence type="ECO:0000256" key="10">
    <source>
        <dbReference type="SAM" id="SignalP"/>
    </source>
</evidence>
<evidence type="ECO:0000256" key="6">
    <source>
        <dbReference type="ARBA" id="ARBA00023136"/>
    </source>
</evidence>
<feature type="domain" description="TonB-dependent receptor-like beta-barrel" evidence="11">
    <location>
        <begin position="575"/>
        <end position="1006"/>
    </location>
</feature>
<evidence type="ECO:0000259" key="11">
    <source>
        <dbReference type="Pfam" id="PF00593"/>
    </source>
</evidence>
<name>A0A2S9IYI9_9SPHI</name>
<dbReference type="FunFam" id="2.170.130.10:FF:000003">
    <property type="entry name" value="SusC/RagA family TonB-linked outer membrane protein"/>
    <property type="match status" value="1"/>
</dbReference>
<dbReference type="NCBIfam" id="TIGR04057">
    <property type="entry name" value="SusC_RagA_signa"/>
    <property type="match status" value="1"/>
</dbReference>
<keyword evidence="7 8" id="KW-0998">Cell outer membrane</keyword>
<keyword evidence="3 8" id="KW-1134">Transmembrane beta strand</keyword>
<dbReference type="InterPro" id="IPR012910">
    <property type="entry name" value="Plug_dom"/>
</dbReference>
<keyword evidence="2 8" id="KW-0813">Transport</keyword>
<proteinExistence type="inferred from homology"/>
<comment type="similarity">
    <text evidence="8 9">Belongs to the TonB-dependent receptor family.</text>
</comment>
<protein>
    <submittedName>
        <fullName evidence="13">SusC/RagA family protein</fullName>
    </submittedName>
</protein>
<dbReference type="NCBIfam" id="TIGR04056">
    <property type="entry name" value="OMP_RagA_SusC"/>
    <property type="match status" value="1"/>
</dbReference>
<dbReference type="InterPro" id="IPR037066">
    <property type="entry name" value="Plug_dom_sf"/>
</dbReference>
<dbReference type="Pfam" id="PF13715">
    <property type="entry name" value="CarbopepD_reg_2"/>
    <property type="match status" value="1"/>
</dbReference>
<organism evidence="13 14">
    <name type="scientific">Sphingobacterium haloxyli</name>
    <dbReference type="NCBI Taxonomy" id="2100533"/>
    <lineage>
        <taxon>Bacteria</taxon>
        <taxon>Pseudomonadati</taxon>
        <taxon>Bacteroidota</taxon>
        <taxon>Sphingobacteriia</taxon>
        <taxon>Sphingobacteriales</taxon>
        <taxon>Sphingobacteriaceae</taxon>
        <taxon>Sphingobacterium</taxon>
    </lineage>
</organism>
<dbReference type="InterPro" id="IPR023997">
    <property type="entry name" value="TonB-dep_OMP_SusC/RagA_CS"/>
</dbReference>
<keyword evidence="5 9" id="KW-0798">TonB box</keyword>
<evidence type="ECO:0000256" key="7">
    <source>
        <dbReference type="ARBA" id="ARBA00023237"/>
    </source>
</evidence>
<evidence type="ECO:0000256" key="1">
    <source>
        <dbReference type="ARBA" id="ARBA00004571"/>
    </source>
</evidence>
<keyword evidence="14" id="KW-1185">Reference proteome</keyword>
<evidence type="ECO:0000256" key="8">
    <source>
        <dbReference type="PROSITE-ProRule" id="PRU01360"/>
    </source>
</evidence>
<evidence type="ECO:0000313" key="14">
    <source>
        <dbReference type="Proteomes" id="UP000239711"/>
    </source>
</evidence>
<dbReference type="InterPro" id="IPR036942">
    <property type="entry name" value="Beta-barrel_TonB_sf"/>
</dbReference>
<dbReference type="Gene3D" id="2.60.40.1120">
    <property type="entry name" value="Carboxypeptidase-like, regulatory domain"/>
    <property type="match status" value="1"/>
</dbReference>
<evidence type="ECO:0000259" key="12">
    <source>
        <dbReference type="Pfam" id="PF07715"/>
    </source>
</evidence>
<dbReference type="InterPro" id="IPR000531">
    <property type="entry name" value="Beta-barrel_TonB"/>
</dbReference>
<feature type="signal peptide" evidence="10">
    <location>
        <begin position="1"/>
        <end position="19"/>
    </location>
</feature>
<keyword evidence="4 8" id="KW-0812">Transmembrane</keyword>
<dbReference type="OrthoDB" id="604358at2"/>
<dbReference type="InterPro" id="IPR039426">
    <property type="entry name" value="TonB-dep_rcpt-like"/>
</dbReference>
<dbReference type="Gene3D" id="2.170.130.10">
    <property type="entry name" value="TonB-dependent receptor, plug domain"/>
    <property type="match status" value="1"/>
</dbReference>
<dbReference type="AlphaFoldDB" id="A0A2S9IYI9"/>
<dbReference type="Gene3D" id="2.40.170.20">
    <property type="entry name" value="TonB-dependent receptor, beta-barrel domain"/>
    <property type="match status" value="1"/>
</dbReference>
<evidence type="ECO:0000256" key="5">
    <source>
        <dbReference type="ARBA" id="ARBA00023077"/>
    </source>
</evidence>
<gene>
    <name evidence="13" type="ORF">C5745_17710</name>
</gene>
<accession>A0A2S9IYI9</accession>
<evidence type="ECO:0000256" key="3">
    <source>
        <dbReference type="ARBA" id="ARBA00022452"/>
    </source>
</evidence>
<sequence>MKLSLAIPLLLAANLHVSALTFGQTFTLKQNKLRVEQLLNELQRQTGYNIFYDESVVPADAILDVSYNGVTTQRVLKDVSDKYHLSYSIVGKNVVLRRREISVPTATLVRDIEESVQQRMIMGTVVDESGQPLSGVTVREIGHENRSATDGDGKFVLQLQGTDGLLRFSLMGYLPKEQSVGASNNVNIRMELDIQEVDEVVVVGYGTQKKENLTGATTVVDSKLLQSRPAANVSSLLQGTVPNLQVTFGSGRPGAPGRFNIRGVNSISSNATPLVIIDGFEGDINRINPADVESITVLKDASAAAVYGARASYGVILVTTKTGSGNRAQITYSGQTSISAQTTSTDFETRGYYSAAINDLFFSNYAGSNYTRYTDDDYYQLWLRRNDETEHPDRPWVVVDDRDGRESYVYYGNTDWYNHLFDLRRPMQTHNLSVNGVSENMKYSLSGNYFNQAGVFRQNTDDLKRYNLRSRVDFTVNNWMDINTNLSYFNSAYAYPGPSGVENSFSSSVVHGLASIVPVNPDGTQVYQTSISNYNLMDGYAALLGQDLHRNMDKVSEFSPTIEAVIRPFKGFDIRSSYRFIHYNYQTMNKSANIAYSKYPGEVLNITSGIGNDRLYETQVNHQYQAVNTYATYQNVFNNDHDFKIMAGYNYETKHLKDIKVARNGLLSDQLTDFEIATGDVLEINGGQNEYALFGTFYRLNYGYQDKYLVEAAGRYDGTSRFAKGHRFGFFPSFSAAWRVDKESFFEAWDQNVLNGLKIRASYGSLGNQQVGYYDYLQTINAGNVSKEYSFGEVMAPYAQESKPNASDLTWETVNTTNLGIDVALFQSRLTFTGDIYQRETLNMLTAGRTIPAYYGADFPLENASDLLTKGWEASLNWKDGFDLDGKRFNYYVGAGVGDNISRVTRFDNPNKNLSNFYEGQRLGQIWGYEVNGFFKTDEEAANYAVDQTSVNTIINTSAIDQGLHAGDMKFEDLNGDNVISLGDNTANNPGDRRVIGNSLPRYNFNFTFGGDWNHIDLSVFVQGIGRQHWYPGRESSYFWGPYSRAYSTFIGQDFLSRVWSEDNPNAYFPRPRGYIALNDTNRSLGVANSKYLQDLAYMRLKNVTVGYSLPQKVASKAGLSRLRVYFSGENLLTFTKLESKYIDPEQAATENTYNRSTSHAKVYPWAKTFTFGLDISL</sequence>
<evidence type="ECO:0000256" key="9">
    <source>
        <dbReference type="RuleBase" id="RU003357"/>
    </source>
</evidence>
<dbReference type="SUPFAM" id="SSF56935">
    <property type="entry name" value="Porins"/>
    <property type="match status" value="1"/>
</dbReference>
<dbReference type="Proteomes" id="UP000239711">
    <property type="component" value="Unassembled WGS sequence"/>
</dbReference>
<evidence type="ECO:0000256" key="4">
    <source>
        <dbReference type="ARBA" id="ARBA00022692"/>
    </source>
</evidence>
<evidence type="ECO:0000256" key="2">
    <source>
        <dbReference type="ARBA" id="ARBA00022448"/>
    </source>
</evidence>
<reference evidence="13 14" key="1">
    <citation type="submission" date="2018-02" db="EMBL/GenBank/DDBJ databases">
        <title>The draft genome of Sphingobacterium sp. 5JN-11.</title>
        <authorList>
            <person name="Liu L."/>
            <person name="Li L."/>
            <person name="Liang L."/>
            <person name="Zhang X."/>
            <person name="Wang T."/>
        </authorList>
    </citation>
    <scope>NUCLEOTIDE SEQUENCE [LARGE SCALE GENOMIC DNA]</scope>
    <source>
        <strain evidence="13 14">5JN-11</strain>
    </source>
</reference>
<dbReference type="GO" id="GO:0009279">
    <property type="term" value="C:cell outer membrane"/>
    <property type="evidence" value="ECO:0007669"/>
    <property type="project" value="UniProtKB-SubCell"/>
</dbReference>
<keyword evidence="6 8" id="KW-0472">Membrane</keyword>
<keyword evidence="10" id="KW-0732">Signal</keyword>
<comment type="subcellular location">
    <subcellularLocation>
        <location evidence="1 8">Cell outer membrane</location>
        <topology evidence="1 8">Multi-pass membrane protein</topology>
    </subcellularLocation>
</comment>
<dbReference type="PROSITE" id="PS52016">
    <property type="entry name" value="TONB_DEPENDENT_REC_3"/>
    <property type="match status" value="1"/>
</dbReference>